<proteinExistence type="inferred from homology"/>
<dbReference type="InterPro" id="IPR036164">
    <property type="entry name" value="bL21-like_sf"/>
</dbReference>
<name>A0A9N8V3S7_9GLOM</name>
<feature type="compositionally biased region" description="Low complexity" evidence="3">
    <location>
        <begin position="64"/>
        <end position="80"/>
    </location>
</feature>
<gene>
    <name evidence="4" type="ORF">AGERDE_LOCUS559</name>
</gene>
<evidence type="ECO:0000313" key="4">
    <source>
        <dbReference type="EMBL" id="CAG8435606.1"/>
    </source>
</evidence>
<accession>A0A9N8V3S7</accession>
<dbReference type="AlphaFoldDB" id="A0A9N8V3S7"/>
<protein>
    <recommendedName>
        <fullName evidence="2">Large ribosomal subunit protein bL21m</fullName>
    </recommendedName>
</protein>
<comment type="similarity">
    <text evidence="1">Belongs to the bacterial ribosomal protein bL21 family.</text>
</comment>
<evidence type="ECO:0000256" key="3">
    <source>
        <dbReference type="SAM" id="MobiDB-lite"/>
    </source>
</evidence>
<feature type="region of interest" description="Disordered" evidence="3">
    <location>
        <begin position="55"/>
        <end position="81"/>
    </location>
</feature>
<dbReference type="PANTHER" id="PTHR21349">
    <property type="entry name" value="50S RIBOSOMAL PROTEIN L21"/>
    <property type="match status" value="1"/>
</dbReference>
<dbReference type="InterPro" id="IPR028909">
    <property type="entry name" value="bL21-like"/>
</dbReference>
<dbReference type="EMBL" id="CAJVPL010000027">
    <property type="protein sequence ID" value="CAG8435606.1"/>
    <property type="molecule type" value="Genomic_DNA"/>
</dbReference>
<keyword evidence="5" id="KW-1185">Reference proteome</keyword>
<dbReference type="Proteomes" id="UP000789831">
    <property type="component" value="Unassembled WGS sequence"/>
</dbReference>
<dbReference type="GO" id="GO:0005762">
    <property type="term" value="C:mitochondrial large ribosomal subunit"/>
    <property type="evidence" value="ECO:0007669"/>
    <property type="project" value="TreeGrafter"/>
</dbReference>
<reference evidence="4" key="1">
    <citation type="submission" date="2021-06" db="EMBL/GenBank/DDBJ databases">
        <authorList>
            <person name="Kallberg Y."/>
            <person name="Tangrot J."/>
            <person name="Rosling A."/>
        </authorList>
    </citation>
    <scope>NUCLEOTIDE SEQUENCE</scope>
    <source>
        <strain evidence="4">MT106</strain>
    </source>
</reference>
<comment type="caution">
    <text evidence="4">The sequence shown here is derived from an EMBL/GenBank/DDBJ whole genome shotgun (WGS) entry which is preliminary data.</text>
</comment>
<organism evidence="4 5">
    <name type="scientific">Ambispora gerdemannii</name>
    <dbReference type="NCBI Taxonomy" id="144530"/>
    <lineage>
        <taxon>Eukaryota</taxon>
        <taxon>Fungi</taxon>
        <taxon>Fungi incertae sedis</taxon>
        <taxon>Mucoromycota</taxon>
        <taxon>Glomeromycotina</taxon>
        <taxon>Glomeromycetes</taxon>
        <taxon>Archaeosporales</taxon>
        <taxon>Ambisporaceae</taxon>
        <taxon>Ambispora</taxon>
    </lineage>
</organism>
<dbReference type="OrthoDB" id="5994at2759"/>
<dbReference type="PANTHER" id="PTHR21349:SF0">
    <property type="entry name" value="LARGE RIBOSOMAL SUBUNIT PROTEIN BL21M"/>
    <property type="match status" value="1"/>
</dbReference>
<evidence type="ECO:0000256" key="1">
    <source>
        <dbReference type="ARBA" id="ARBA00008563"/>
    </source>
</evidence>
<evidence type="ECO:0000256" key="2">
    <source>
        <dbReference type="ARBA" id="ARBA00044129"/>
    </source>
</evidence>
<dbReference type="SUPFAM" id="SSF141091">
    <property type="entry name" value="L21p-like"/>
    <property type="match status" value="1"/>
</dbReference>
<dbReference type="Pfam" id="PF00829">
    <property type="entry name" value="Ribosomal_L21p"/>
    <property type="match status" value="1"/>
</dbReference>
<sequence>MCVWYASVSHIASEWSHTSTSITTEQKFQQLPVKHNPLKAASFPRPPETIAEILSPTTHRSAQSLNKTSSRSSSKSLRNSILTPMPPLLQRVKSKPKTSDSTPITLSATTKSLVTRLRDQLRYYAEVEICGRRFLVTKNDQVITNRLRDVKVGDEIKLNRVIELGSKDFTIKGNPYVAEQFYSIKATVLEQPLGPFVVKLKKKPHNRHVKHVTHKQPYTVLRISEVEVNKLM</sequence>
<evidence type="ECO:0000313" key="5">
    <source>
        <dbReference type="Proteomes" id="UP000789831"/>
    </source>
</evidence>
<dbReference type="GO" id="GO:0003735">
    <property type="term" value="F:structural constituent of ribosome"/>
    <property type="evidence" value="ECO:0007669"/>
    <property type="project" value="TreeGrafter"/>
</dbReference>